<evidence type="ECO:0000256" key="1">
    <source>
        <dbReference type="SAM" id="Phobius"/>
    </source>
</evidence>
<feature type="transmembrane region" description="Helical" evidence="1">
    <location>
        <begin position="412"/>
        <end position="431"/>
    </location>
</feature>
<reference evidence="2 3" key="1">
    <citation type="submission" date="2019-06" db="EMBL/GenBank/DDBJ databases">
        <title>Whole genome sequence for Cellvibrionaceae sp. R142.</title>
        <authorList>
            <person name="Wang G."/>
        </authorList>
    </citation>
    <scope>NUCLEOTIDE SEQUENCE [LARGE SCALE GENOMIC DNA]</scope>
    <source>
        <strain evidence="2 3">R142</strain>
    </source>
</reference>
<keyword evidence="3" id="KW-1185">Reference proteome</keyword>
<gene>
    <name evidence="2" type="ORF">FKG94_09265</name>
</gene>
<comment type="caution">
    <text evidence="2">The sequence shown here is derived from an EMBL/GenBank/DDBJ whole genome shotgun (WGS) entry which is preliminary data.</text>
</comment>
<feature type="transmembrane region" description="Helical" evidence="1">
    <location>
        <begin position="245"/>
        <end position="268"/>
    </location>
</feature>
<dbReference type="EMBL" id="VHSG01000008">
    <property type="protein sequence ID" value="TQV81275.1"/>
    <property type="molecule type" value="Genomic_DNA"/>
</dbReference>
<dbReference type="RefSeq" id="WP_142903936.1">
    <property type="nucleotide sequence ID" value="NZ_ML660091.1"/>
</dbReference>
<keyword evidence="1" id="KW-0472">Membrane</keyword>
<organism evidence="2 3">
    <name type="scientific">Exilibacterium tricleocarpae</name>
    <dbReference type="NCBI Taxonomy" id="2591008"/>
    <lineage>
        <taxon>Bacteria</taxon>
        <taxon>Pseudomonadati</taxon>
        <taxon>Pseudomonadota</taxon>
        <taxon>Gammaproteobacteria</taxon>
        <taxon>Cellvibrionales</taxon>
        <taxon>Cellvibrionaceae</taxon>
        <taxon>Exilibacterium</taxon>
    </lineage>
</organism>
<feature type="transmembrane region" description="Helical" evidence="1">
    <location>
        <begin position="12"/>
        <end position="30"/>
    </location>
</feature>
<sequence>MSTIYSAFPTPPWATTLILLGIAIVLLYMARSSAHGAINSLFRALYNGLRMGSRSVALAEQRLSVRNRDVLLALGRDHAERELNREFFRINKFVERDLGGYPQVQRTIQEQITQINEDYKASAEVPPPSPEWVHAVESVAKLHVEKGNNSLTAQILEDIYKASEDQHRDTLQEYRQAMAERHTRLRQMAPYWRKLSNSIDQVGKHLQELVTRAQNVDRQMEQFQEIDRGTDKAARRLKASNSIQFCVALLFVLFGVGGAFFNFHLIALPMSEMVGAAARVGGVKVSDVAALVIIFLEITMGMFLLECLQWTRLFPIIGAMDDKVRIRIAIACGTILLVLAGVEAGLAFMRDQIAADHAALRASLAGTAIPAGEAVNTWIPQVTGMFLGFTVPLALTLIAIPLEYLINTGRNVFGMLLEYLLRLLSIGLRLLSAVSRNAGRLAIHLYDILIVLPLWLEGIWLASRRAARAANDGAELSRLDSVDSTTNFYSGTKVSKNA</sequence>
<proteinExistence type="predicted"/>
<feature type="transmembrane region" description="Helical" evidence="1">
    <location>
        <begin position="378"/>
        <end position="400"/>
    </location>
</feature>
<dbReference type="OrthoDB" id="5411175at2"/>
<keyword evidence="1" id="KW-1133">Transmembrane helix</keyword>
<feature type="transmembrane region" description="Helical" evidence="1">
    <location>
        <begin position="328"/>
        <end position="349"/>
    </location>
</feature>
<feature type="transmembrane region" description="Helical" evidence="1">
    <location>
        <begin position="443"/>
        <end position="462"/>
    </location>
</feature>
<name>A0A545TVN0_9GAMM</name>
<evidence type="ECO:0000313" key="2">
    <source>
        <dbReference type="EMBL" id="TQV81275.1"/>
    </source>
</evidence>
<protein>
    <submittedName>
        <fullName evidence="2">Uncharacterized protein</fullName>
    </submittedName>
</protein>
<dbReference type="AlphaFoldDB" id="A0A545TVN0"/>
<accession>A0A545TVN0</accession>
<evidence type="ECO:0000313" key="3">
    <source>
        <dbReference type="Proteomes" id="UP000319732"/>
    </source>
</evidence>
<feature type="transmembrane region" description="Helical" evidence="1">
    <location>
        <begin position="288"/>
        <end position="308"/>
    </location>
</feature>
<keyword evidence="1" id="KW-0812">Transmembrane</keyword>
<dbReference type="Proteomes" id="UP000319732">
    <property type="component" value="Unassembled WGS sequence"/>
</dbReference>